<protein>
    <submittedName>
        <fullName evidence="2">Uncharacterized protein</fullName>
    </submittedName>
</protein>
<sequence length="325" mass="34072">MGADDFQVTVRRKKLTCVLDPALVLGSPFGLMFALRLAQVVEPWLTRAFWQLIDASELLLPRLAAAPAAQAPLQPLAPVLRAWIALRDVTDAGSWRFRWIGDKLADSQLQDAADAGLLRRYEALAEAALRRNPTASVGRLAWPPAWDPLETSLDTLAVSAALDGALVLTAEVGDAAPWPVQALGRIGATVNALQPMPAESLFAHERALLRDALAAAGLAGMAQQLPRLVALHLSLPQPADALLPGFDGADDPGGRPAAPAEGSPYPGLATYPAGSEAGDHDAGYGDADLAGYATATLAIAEAPAAPAPAAPPDPWDAARGWWYYV</sequence>
<dbReference type="Proteomes" id="UP000002588">
    <property type="component" value="Chromosome"/>
</dbReference>
<reference evidence="2 3" key="1">
    <citation type="journal article" date="2006" name="Nat. Biotechnol.">
        <title>Complete genome of the mutualistic, N2-fixing grass endophyte Azoarcus sp. strain BH72.</title>
        <authorList>
            <person name="Krause A."/>
            <person name="Ramakumar A."/>
            <person name="Bartels D."/>
            <person name="Battistoni F."/>
            <person name="Bekel T."/>
            <person name="Boch J."/>
            <person name="Boehm M."/>
            <person name="Friedrich F."/>
            <person name="Hurek T."/>
            <person name="Krause L."/>
            <person name="Linke B."/>
            <person name="McHardy A.C."/>
            <person name="Sarkar A."/>
            <person name="Schneiker S."/>
            <person name="Syed A.A."/>
            <person name="Thauer R."/>
            <person name="Vorhoelter F.-J."/>
            <person name="Weidner S."/>
            <person name="Puehler A."/>
            <person name="Reinhold-Hurek B."/>
            <person name="Kaiser O."/>
            <person name="Goesmann A."/>
        </authorList>
    </citation>
    <scope>NUCLEOTIDE SEQUENCE [LARGE SCALE GENOMIC DNA]</scope>
    <source>
        <strain evidence="2 3">BH72</strain>
    </source>
</reference>
<name>A1K8C7_AZOSB</name>
<proteinExistence type="predicted"/>
<dbReference type="eggNOG" id="ENOG5032PI2">
    <property type="taxonomic scope" value="Bacteria"/>
</dbReference>
<organism evidence="2 3">
    <name type="scientific">Azoarcus sp. (strain BH72)</name>
    <dbReference type="NCBI Taxonomy" id="418699"/>
    <lineage>
        <taxon>Bacteria</taxon>
        <taxon>Pseudomonadati</taxon>
        <taxon>Pseudomonadota</taxon>
        <taxon>Betaproteobacteria</taxon>
        <taxon>Rhodocyclales</taxon>
        <taxon>Zoogloeaceae</taxon>
        <taxon>Azoarcus</taxon>
    </lineage>
</organism>
<accession>A1K8C7</accession>
<evidence type="ECO:0000313" key="2">
    <source>
        <dbReference type="EMBL" id="CAL95082.1"/>
    </source>
</evidence>
<dbReference type="HOGENOM" id="CLU_965471_0_0_4"/>
<evidence type="ECO:0000313" key="3">
    <source>
        <dbReference type="Proteomes" id="UP000002588"/>
    </source>
</evidence>
<dbReference type="KEGG" id="azo:azo2465"/>
<dbReference type="STRING" id="62928.azo2465"/>
<evidence type="ECO:0000256" key="1">
    <source>
        <dbReference type="SAM" id="MobiDB-lite"/>
    </source>
</evidence>
<feature type="region of interest" description="Disordered" evidence="1">
    <location>
        <begin position="242"/>
        <end position="282"/>
    </location>
</feature>
<dbReference type="RefSeq" id="WP_011766195.1">
    <property type="nucleotide sequence ID" value="NC_008702.1"/>
</dbReference>
<gene>
    <name evidence="2" type="ordered locus">azo2465</name>
</gene>
<dbReference type="AlphaFoldDB" id="A1K8C7"/>
<keyword evidence="3" id="KW-1185">Reference proteome</keyword>
<dbReference type="EMBL" id="AM406670">
    <property type="protein sequence ID" value="CAL95082.1"/>
    <property type="molecule type" value="Genomic_DNA"/>
</dbReference>